<dbReference type="Pfam" id="PF25656">
    <property type="entry name" value="DUF7945"/>
    <property type="match status" value="1"/>
</dbReference>
<dbReference type="EMBL" id="VFOL01000001">
    <property type="protein sequence ID" value="TQL39448.1"/>
    <property type="molecule type" value="Genomic_DNA"/>
</dbReference>
<evidence type="ECO:0000313" key="1">
    <source>
        <dbReference type="EMBL" id="TQL39448.1"/>
    </source>
</evidence>
<accession>A0A542XUD1</accession>
<dbReference type="InterPro" id="IPR057705">
    <property type="entry name" value="DUF7945"/>
</dbReference>
<dbReference type="NCBIfam" id="NF047838">
    <property type="entry name" value="SCO4402_fam"/>
    <property type="match status" value="1"/>
</dbReference>
<proteinExistence type="predicted"/>
<organism evidence="1 2">
    <name type="scientific">Salinispora arenicola</name>
    <dbReference type="NCBI Taxonomy" id="168697"/>
    <lineage>
        <taxon>Bacteria</taxon>
        <taxon>Bacillati</taxon>
        <taxon>Actinomycetota</taxon>
        <taxon>Actinomycetes</taxon>
        <taxon>Micromonosporales</taxon>
        <taxon>Micromonosporaceae</taxon>
        <taxon>Salinispora</taxon>
    </lineage>
</organism>
<evidence type="ECO:0000313" key="2">
    <source>
        <dbReference type="Proteomes" id="UP000315983"/>
    </source>
</evidence>
<gene>
    <name evidence="1" type="ORF">FB564_4702</name>
</gene>
<name>A0A542XUD1_SALAC</name>
<dbReference type="GeneID" id="93773828"/>
<comment type="caution">
    <text evidence="1">The sequence shown here is derived from an EMBL/GenBank/DDBJ whole genome shotgun (WGS) entry which is preliminary data.</text>
</comment>
<dbReference type="AlphaFoldDB" id="A0A542XUD1"/>
<dbReference type="Proteomes" id="UP000315983">
    <property type="component" value="Unassembled WGS sequence"/>
</dbReference>
<reference evidence="1 2" key="1">
    <citation type="submission" date="2019-06" db="EMBL/GenBank/DDBJ databases">
        <title>Sequencing the genomes of 1000 actinobacteria strains.</title>
        <authorList>
            <person name="Klenk H.-P."/>
        </authorList>
    </citation>
    <scope>NUCLEOTIDE SEQUENCE [LARGE SCALE GENOMIC DNA]</scope>
    <source>
        <strain evidence="1 2">DSM 44819</strain>
    </source>
</reference>
<protein>
    <submittedName>
        <fullName evidence="1">Uncharacterized protein</fullName>
    </submittedName>
</protein>
<dbReference type="RefSeq" id="WP_249039863.1">
    <property type="nucleotide sequence ID" value="NZ_BOQM01000025.1"/>
</dbReference>
<sequence>MEKLVVLEPAMSDIRFPEMRHEIVRAVKALADPVYQWSAWIRRELPPGEYDEFTHRIHILYDDTQVLEDPDAAIGIHLRSQKEADAMRYLAQAIDSLFNELGTDLSDEEYLRSPGWAAIVDAAGAALSTLRDDG</sequence>